<dbReference type="AlphaFoldDB" id="A0AAP0DY86"/>
<dbReference type="EMBL" id="JBBNAG010000013">
    <property type="protein sequence ID" value="KAK9083216.1"/>
    <property type="molecule type" value="Genomic_DNA"/>
</dbReference>
<gene>
    <name evidence="1" type="ORF">Scep_029687</name>
</gene>
<keyword evidence="2" id="KW-1185">Reference proteome</keyword>
<name>A0AAP0DY86_9MAGN</name>
<evidence type="ECO:0000313" key="2">
    <source>
        <dbReference type="Proteomes" id="UP001419268"/>
    </source>
</evidence>
<protein>
    <submittedName>
        <fullName evidence="1">Uncharacterized protein</fullName>
    </submittedName>
</protein>
<proteinExistence type="predicted"/>
<reference evidence="1 2" key="1">
    <citation type="submission" date="2024-01" db="EMBL/GenBank/DDBJ databases">
        <title>Genome assemblies of Stephania.</title>
        <authorList>
            <person name="Yang L."/>
        </authorList>
    </citation>
    <scope>NUCLEOTIDE SEQUENCE [LARGE SCALE GENOMIC DNA]</scope>
    <source>
        <strain evidence="1">JXDWG</strain>
        <tissue evidence="1">Leaf</tissue>
    </source>
</reference>
<evidence type="ECO:0000313" key="1">
    <source>
        <dbReference type="EMBL" id="KAK9083216.1"/>
    </source>
</evidence>
<comment type="caution">
    <text evidence="1">The sequence shown here is derived from an EMBL/GenBank/DDBJ whole genome shotgun (WGS) entry which is preliminary data.</text>
</comment>
<sequence length="183" mass="19869">MDGFSVSRERELVPLVGAKGDGATRVAQVATTKVNRGTTTMVISPEAHMGGMDSTIGMKQTQPEEIEYAYFEALLKSPIVDAWIEELNSGNHPTQLNRITSTISETTVPMLHSINSTLATMSTKMELLSMSVSAGFNLLKQCLTTIEAKIIEFTNLARSITSDAKNLFVGSREAIEKGNKTVQ</sequence>
<organism evidence="1 2">
    <name type="scientific">Stephania cephalantha</name>
    <dbReference type="NCBI Taxonomy" id="152367"/>
    <lineage>
        <taxon>Eukaryota</taxon>
        <taxon>Viridiplantae</taxon>
        <taxon>Streptophyta</taxon>
        <taxon>Embryophyta</taxon>
        <taxon>Tracheophyta</taxon>
        <taxon>Spermatophyta</taxon>
        <taxon>Magnoliopsida</taxon>
        <taxon>Ranunculales</taxon>
        <taxon>Menispermaceae</taxon>
        <taxon>Menispermoideae</taxon>
        <taxon>Cissampelideae</taxon>
        <taxon>Stephania</taxon>
    </lineage>
</organism>
<dbReference type="Proteomes" id="UP001419268">
    <property type="component" value="Unassembled WGS sequence"/>
</dbReference>
<accession>A0AAP0DY86</accession>